<feature type="region of interest" description="Disordered" evidence="1">
    <location>
        <begin position="49"/>
        <end position="72"/>
    </location>
</feature>
<dbReference type="EMBL" id="BARU01017229">
    <property type="protein sequence ID" value="GAH57899.1"/>
    <property type="molecule type" value="Genomic_DNA"/>
</dbReference>
<evidence type="ECO:0000313" key="2">
    <source>
        <dbReference type="EMBL" id="GAH57899.1"/>
    </source>
</evidence>
<organism evidence="2">
    <name type="scientific">marine sediment metagenome</name>
    <dbReference type="NCBI Taxonomy" id="412755"/>
    <lineage>
        <taxon>unclassified sequences</taxon>
        <taxon>metagenomes</taxon>
        <taxon>ecological metagenomes</taxon>
    </lineage>
</organism>
<dbReference type="AlphaFoldDB" id="X1HVP2"/>
<feature type="compositionally biased region" description="Polar residues" evidence="1">
    <location>
        <begin position="54"/>
        <end position="72"/>
    </location>
</feature>
<reference evidence="2" key="1">
    <citation type="journal article" date="2014" name="Front. Microbiol.">
        <title>High frequency of phylogenetically diverse reductive dehalogenase-homologous genes in deep subseafloor sedimentary metagenomes.</title>
        <authorList>
            <person name="Kawai M."/>
            <person name="Futagami T."/>
            <person name="Toyoda A."/>
            <person name="Takaki Y."/>
            <person name="Nishi S."/>
            <person name="Hori S."/>
            <person name="Arai W."/>
            <person name="Tsubouchi T."/>
            <person name="Morono Y."/>
            <person name="Uchiyama I."/>
            <person name="Ito T."/>
            <person name="Fujiyama A."/>
            <person name="Inagaki F."/>
            <person name="Takami H."/>
        </authorList>
    </citation>
    <scope>NUCLEOTIDE SEQUENCE</scope>
    <source>
        <strain evidence="2">Expedition CK06-06</strain>
    </source>
</reference>
<sequence>MPNAVIKAEGLSKRYRIGQYIGGRYQYRTLRDVLTDAVHAPFRRLRARSKQRAVASNPTSDIKQPISPSTDF</sequence>
<feature type="non-terminal residue" evidence="2">
    <location>
        <position position="72"/>
    </location>
</feature>
<accession>X1HVP2</accession>
<proteinExistence type="predicted"/>
<name>X1HVP2_9ZZZZ</name>
<gene>
    <name evidence="2" type="ORF">S03H2_28597</name>
</gene>
<comment type="caution">
    <text evidence="2">The sequence shown here is derived from an EMBL/GenBank/DDBJ whole genome shotgun (WGS) entry which is preliminary data.</text>
</comment>
<protein>
    <submittedName>
        <fullName evidence="2">Uncharacterized protein</fullName>
    </submittedName>
</protein>
<evidence type="ECO:0000256" key="1">
    <source>
        <dbReference type="SAM" id="MobiDB-lite"/>
    </source>
</evidence>